<dbReference type="RefSeq" id="WP_113064039.1">
    <property type="nucleotide sequence ID" value="NZ_JAAZQD010000004.1"/>
</dbReference>
<feature type="domain" description="RNA polymerase sigma factor 70 region 4 type 2" evidence="6">
    <location>
        <begin position="125"/>
        <end position="176"/>
    </location>
</feature>
<gene>
    <name evidence="7" type="ORF">HF690_10175</name>
</gene>
<dbReference type="SUPFAM" id="SSF88659">
    <property type="entry name" value="Sigma3 and sigma4 domains of RNA polymerase sigma factors"/>
    <property type="match status" value="1"/>
</dbReference>
<dbReference type="Pfam" id="PF08281">
    <property type="entry name" value="Sigma70_r4_2"/>
    <property type="match status" value="1"/>
</dbReference>
<comment type="similarity">
    <text evidence="1">Belongs to the sigma-70 factor family. ECF subfamily.</text>
</comment>
<dbReference type="SUPFAM" id="SSF88946">
    <property type="entry name" value="Sigma2 domain of RNA polymerase sigma factors"/>
    <property type="match status" value="1"/>
</dbReference>
<dbReference type="GO" id="GO:0016987">
    <property type="term" value="F:sigma factor activity"/>
    <property type="evidence" value="ECO:0007669"/>
    <property type="project" value="UniProtKB-KW"/>
</dbReference>
<dbReference type="GO" id="GO:0006352">
    <property type="term" value="P:DNA-templated transcription initiation"/>
    <property type="evidence" value="ECO:0007669"/>
    <property type="project" value="InterPro"/>
</dbReference>
<dbReference type="Gene3D" id="1.10.1740.10">
    <property type="match status" value="1"/>
</dbReference>
<dbReference type="Pfam" id="PF04542">
    <property type="entry name" value="Sigma70_r2"/>
    <property type="match status" value="1"/>
</dbReference>
<evidence type="ECO:0000256" key="4">
    <source>
        <dbReference type="ARBA" id="ARBA00023163"/>
    </source>
</evidence>
<feature type="domain" description="RNA polymerase sigma-70 region 2" evidence="5">
    <location>
        <begin position="22"/>
        <end position="88"/>
    </location>
</feature>
<dbReference type="PANTHER" id="PTHR43133">
    <property type="entry name" value="RNA POLYMERASE ECF-TYPE SIGMA FACTO"/>
    <property type="match status" value="1"/>
</dbReference>
<dbReference type="InterPro" id="IPR013325">
    <property type="entry name" value="RNA_pol_sigma_r2"/>
</dbReference>
<keyword evidence="2" id="KW-0805">Transcription regulation</keyword>
<evidence type="ECO:0000256" key="3">
    <source>
        <dbReference type="ARBA" id="ARBA00023082"/>
    </source>
</evidence>
<keyword evidence="4" id="KW-0804">Transcription</keyword>
<evidence type="ECO:0000259" key="5">
    <source>
        <dbReference type="Pfam" id="PF04542"/>
    </source>
</evidence>
<dbReference type="PANTHER" id="PTHR43133:SF51">
    <property type="entry name" value="RNA POLYMERASE SIGMA FACTOR"/>
    <property type="match status" value="1"/>
</dbReference>
<protein>
    <submittedName>
        <fullName evidence="7">RNA polymerase sigma factor</fullName>
    </submittedName>
</protein>
<dbReference type="NCBIfam" id="TIGR02937">
    <property type="entry name" value="sigma70-ECF"/>
    <property type="match status" value="1"/>
</dbReference>
<organism evidence="7 8">
    <name type="scientific">Oleiagrimonas citrea</name>
    <dbReference type="NCBI Taxonomy" id="1665687"/>
    <lineage>
        <taxon>Bacteria</taxon>
        <taxon>Pseudomonadati</taxon>
        <taxon>Pseudomonadota</taxon>
        <taxon>Gammaproteobacteria</taxon>
        <taxon>Lysobacterales</taxon>
        <taxon>Rhodanobacteraceae</taxon>
        <taxon>Oleiagrimonas</taxon>
    </lineage>
</organism>
<sequence>MMSDRELVQAVTAGRPGAFECLVRLHQGLCWHIVQRIVRDPDETRDLCQETFLRVHQCLHQYRFDSALKTWIGRIAYRIALRHMERRGKALSACVGGEEGQALLDGMDSGLDVAQNAAQGEMTAWLLEQMDDLPPVQRTALTLYHLEELTIPEIARILDAPEGTVKSHLHRARKLLRARMAEQIGEPA</sequence>
<name>A0A846ZPE6_9GAMM</name>
<dbReference type="InterPro" id="IPR013249">
    <property type="entry name" value="RNA_pol_sigma70_r4_t2"/>
</dbReference>
<keyword evidence="3" id="KW-0731">Sigma factor</keyword>
<accession>A0A846ZPE6</accession>
<proteinExistence type="inferred from homology"/>
<dbReference type="InterPro" id="IPR039425">
    <property type="entry name" value="RNA_pol_sigma-70-like"/>
</dbReference>
<dbReference type="Gene3D" id="1.10.10.10">
    <property type="entry name" value="Winged helix-like DNA-binding domain superfamily/Winged helix DNA-binding domain"/>
    <property type="match status" value="1"/>
</dbReference>
<dbReference type="Proteomes" id="UP000541636">
    <property type="component" value="Unassembled WGS sequence"/>
</dbReference>
<reference evidence="7 8" key="1">
    <citation type="journal article" date="2017" name="Int. J. Syst. Evol. Microbiol.">
        <title>Oleiagrimonas citrea sp. nov., a marine bacterium isolated from tidal flat sediment and emended description of the genus Oleiagrimonas Fang et al. 2015 and Oleiagrimonas soli.</title>
        <authorList>
            <person name="Yang S.H."/>
            <person name="Seo H.S."/>
            <person name="Seong C.N."/>
            <person name="Kwon K.K."/>
        </authorList>
    </citation>
    <scope>NUCLEOTIDE SEQUENCE [LARGE SCALE GENOMIC DNA]</scope>
    <source>
        <strain evidence="7 8">MEBiC09124</strain>
    </source>
</reference>
<evidence type="ECO:0000256" key="2">
    <source>
        <dbReference type="ARBA" id="ARBA00023015"/>
    </source>
</evidence>
<dbReference type="InterPro" id="IPR014284">
    <property type="entry name" value="RNA_pol_sigma-70_dom"/>
</dbReference>
<comment type="caution">
    <text evidence="7">The sequence shown here is derived from an EMBL/GenBank/DDBJ whole genome shotgun (WGS) entry which is preliminary data.</text>
</comment>
<keyword evidence="8" id="KW-1185">Reference proteome</keyword>
<dbReference type="InterPro" id="IPR007627">
    <property type="entry name" value="RNA_pol_sigma70_r2"/>
</dbReference>
<dbReference type="InterPro" id="IPR036388">
    <property type="entry name" value="WH-like_DNA-bd_sf"/>
</dbReference>
<dbReference type="InterPro" id="IPR013324">
    <property type="entry name" value="RNA_pol_sigma_r3/r4-like"/>
</dbReference>
<dbReference type="EMBL" id="JAAZQD010000004">
    <property type="protein sequence ID" value="NKZ39313.1"/>
    <property type="molecule type" value="Genomic_DNA"/>
</dbReference>
<dbReference type="GO" id="GO:0003677">
    <property type="term" value="F:DNA binding"/>
    <property type="evidence" value="ECO:0007669"/>
    <property type="project" value="InterPro"/>
</dbReference>
<dbReference type="AlphaFoldDB" id="A0A846ZPE6"/>
<evidence type="ECO:0000259" key="6">
    <source>
        <dbReference type="Pfam" id="PF08281"/>
    </source>
</evidence>
<evidence type="ECO:0000313" key="7">
    <source>
        <dbReference type="EMBL" id="NKZ39313.1"/>
    </source>
</evidence>
<dbReference type="CDD" id="cd06171">
    <property type="entry name" value="Sigma70_r4"/>
    <property type="match status" value="1"/>
</dbReference>
<evidence type="ECO:0000313" key="8">
    <source>
        <dbReference type="Proteomes" id="UP000541636"/>
    </source>
</evidence>
<evidence type="ECO:0000256" key="1">
    <source>
        <dbReference type="ARBA" id="ARBA00010641"/>
    </source>
</evidence>